<gene>
    <name evidence="1" type="primary">OsPupK47-1</name>
</gene>
<reference evidence="1" key="3">
    <citation type="journal article" date="2012" name="Nature">
        <title>The protein kinase Pstol1 from traditional rice confers tolerance of phosphorus deficiency.</title>
        <authorList>
            <person name="Gamuyao R."/>
            <person name="Chin J.H."/>
            <person name="Pariasca-Tanaka J."/>
            <person name="Pesaresi P."/>
            <person name="Catausan S."/>
            <person name="Dalid C."/>
            <person name="Slamet-Loedin I."/>
            <person name="Tecson-Mendoza E.M."/>
            <person name="Wissuwa M."/>
            <person name="Heuer S."/>
        </authorList>
    </citation>
    <scope>NUCLEOTIDE SEQUENCE</scope>
</reference>
<name>C5NNU7_ORYSI</name>
<reference evidence="1" key="1">
    <citation type="journal article" date="2009" name="Plant Biotechnol. J.">
        <title>Comparative sequence analyses of the major quantitative trait locus phosphorus uptake 1 (Pup1) reveal a complex genetic structure.</title>
        <authorList>
            <person name="Heuer S."/>
            <person name="Lu X."/>
            <person name="Chin J.H."/>
            <person name="Pariasca-Tanaka J."/>
            <person name="Kanamori H."/>
            <person name="Matsumoto T."/>
            <person name="De Leon T."/>
            <person name="Ulat V.J."/>
            <person name="Ismail A.M."/>
            <person name="Yano M."/>
            <person name="Wissuwa M."/>
        </authorList>
    </citation>
    <scope>NUCLEOTIDE SEQUENCE</scope>
</reference>
<sequence length="38" mass="4389">MLALIDREAQIDNERQHMMSCSTRISADPNSERRIVSN</sequence>
<organism evidence="1">
    <name type="scientific">Oryza sativa subsp. indica</name>
    <name type="common">Rice</name>
    <dbReference type="NCBI Taxonomy" id="39946"/>
    <lineage>
        <taxon>Eukaryota</taxon>
        <taxon>Viridiplantae</taxon>
        <taxon>Streptophyta</taxon>
        <taxon>Embryophyta</taxon>
        <taxon>Tracheophyta</taxon>
        <taxon>Spermatophyta</taxon>
        <taxon>Magnoliopsida</taxon>
        <taxon>Liliopsida</taxon>
        <taxon>Poales</taxon>
        <taxon>Poaceae</taxon>
        <taxon>BOP clade</taxon>
        <taxon>Oryzoideae</taxon>
        <taxon>Oryzeae</taxon>
        <taxon>Oryzinae</taxon>
        <taxon>Oryza</taxon>
        <taxon>Oryza sativa</taxon>
    </lineage>
</organism>
<accession>C5NNU7</accession>
<reference evidence="1" key="2">
    <citation type="journal article" date="2011" name="Plant Physiol.">
        <title>Developing rice with high yield under phosphorus deficiency: Pup1 sequence to application.</title>
        <authorList>
            <person name="Chin J.H."/>
            <person name="Gamuyao R."/>
            <person name="Dalid C."/>
            <person name="Bustamam M."/>
            <person name="Prasetiyono J."/>
            <person name="Moeljopawiro S."/>
            <person name="Wissuwa M."/>
            <person name="Heuer S."/>
        </authorList>
    </citation>
    <scope>NUCLEOTIDE SEQUENCE</scope>
</reference>
<dbReference type="EMBL" id="AB458444">
    <property type="protein sequence ID" value="BAH80036.1"/>
    <property type="molecule type" value="Genomic_DNA"/>
</dbReference>
<evidence type="ECO:0000313" key="1">
    <source>
        <dbReference type="EMBL" id="BAH80036.1"/>
    </source>
</evidence>
<protein>
    <submittedName>
        <fullName evidence="1">Uncharacterized protein</fullName>
    </submittedName>
</protein>
<proteinExistence type="predicted"/>
<dbReference type="AlphaFoldDB" id="C5NNU7"/>